<comment type="similarity">
    <text evidence="2">Belongs to the SLC29A/ENT transporter (TC 2.A.57) family.</text>
</comment>
<dbReference type="GO" id="GO:0000329">
    <property type="term" value="C:fungal-type vacuole membrane"/>
    <property type="evidence" value="ECO:0007669"/>
    <property type="project" value="TreeGrafter"/>
</dbReference>
<dbReference type="InterPro" id="IPR036259">
    <property type="entry name" value="MFS_trans_sf"/>
</dbReference>
<feature type="transmembrane region" description="Helical" evidence="8">
    <location>
        <begin position="322"/>
        <end position="345"/>
    </location>
</feature>
<dbReference type="OrthoDB" id="46396at2759"/>
<keyword evidence="3" id="KW-0813">Transport</keyword>
<feature type="transmembrane region" description="Helical" evidence="8">
    <location>
        <begin position="256"/>
        <end position="278"/>
    </location>
</feature>
<gene>
    <name evidence="9" type="ORF">FZEAL_6686</name>
</gene>
<feature type="transmembrane region" description="Helical" evidence="8">
    <location>
        <begin position="566"/>
        <end position="589"/>
    </location>
</feature>
<feature type="transmembrane region" description="Helical" evidence="8">
    <location>
        <begin position="498"/>
        <end position="515"/>
    </location>
</feature>
<evidence type="ECO:0000256" key="5">
    <source>
        <dbReference type="ARBA" id="ARBA00022989"/>
    </source>
</evidence>
<dbReference type="InterPro" id="IPR002259">
    <property type="entry name" value="Eqnu_transpt"/>
</dbReference>
<keyword evidence="5 8" id="KW-1133">Transmembrane helix</keyword>
<dbReference type="SUPFAM" id="SSF103473">
    <property type="entry name" value="MFS general substrate transporter"/>
    <property type="match status" value="1"/>
</dbReference>
<comment type="subcellular location">
    <subcellularLocation>
        <location evidence="1">Membrane</location>
        <topology evidence="1">Multi-pass membrane protein</topology>
    </subcellularLocation>
</comment>
<dbReference type="Proteomes" id="UP000635477">
    <property type="component" value="Unassembled WGS sequence"/>
</dbReference>
<dbReference type="AlphaFoldDB" id="A0A8H4UHV7"/>
<dbReference type="GO" id="GO:0015205">
    <property type="term" value="F:nucleobase transmembrane transporter activity"/>
    <property type="evidence" value="ECO:0007669"/>
    <property type="project" value="TreeGrafter"/>
</dbReference>
<evidence type="ECO:0000256" key="4">
    <source>
        <dbReference type="ARBA" id="ARBA00022692"/>
    </source>
</evidence>
<evidence type="ECO:0000256" key="6">
    <source>
        <dbReference type="ARBA" id="ARBA00023136"/>
    </source>
</evidence>
<feature type="transmembrane region" description="Helical" evidence="8">
    <location>
        <begin position="365"/>
        <end position="386"/>
    </location>
</feature>
<name>A0A8H4UHV7_9HYPO</name>
<feature type="compositionally biased region" description="Low complexity" evidence="7">
    <location>
        <begin position="72"/>
        <end position="81"/>
    </location>
</feature>
<feature type="region of interest" description="Disordered" evidence="7">
    <location>
        <begin position="61"/>
        <end position="81"/>
    </location>
</feature>
<reference evidence="9" key="2">
    <citation type="submission" date="2020-05" db="EMBL/GenBank/DDBJ databases">
        <authorList>
            <person name="Kim H.-S."/>
            <person name="Proctor R.H."/>
            <person name="Brown D.W."/>
        </authorList>
    </citation>
    <scope>NUCLEOTIDE SEQUENCE</scope>
    <source>
        <strain evidence="9">NRRL 22465</strain>
    </source>
</reference>
<evidence type="ECO:0000256" key="2">
    <source>
        <dbReference type="ARBA" id="ARBA00007965"/>
    </source>
</evidence>
<organism evidence="9 10">
    <name type="scientific">Fusarium zealandicum</name>
    <dbReference type="NCBI Taxonomy" id="1053134"/>
    <lineage>
        <taxon>Eukaryota</taxon>
        <taxon>Fungi</taxon>
        <taxon>Dikarya</taxon>
        <taxon>Ascomycota</taxon>
        <taxon>Pezizomycotina</taxon>
        <taxon>Sordariomycetes</taxon>
        <taxon>Hypocreomycetidae</taxon>
        <taxon>Hypocreales</taxon>
        <taxon>Nectriaceae</taxon>
        <taxon>Fusarium</taxon>
        <taxon>Fusarium staphyleae species complex</taxon>
    </lineage>
</organism>
<accession>A0A8H4UHV7</accession>
<dbReference type="GO" id="GO:0034257">
    <property type="term" value="F:nicotinamide riboside transmembrane transporter activity"/>
    <property type="evidence" value="ECO:0007669"/>
    <property type="project" value="TreeGrafter"/>
</dbReference>
<feature type="transmembrane region" description="Helical" evidence="8">
    <location>
        <begin position="461"/>
        <end position="478"/>
    </location>
</feature>
<evidence type="ECO:0008006" key="11">
    <source>
        <dbReference type="Google" id="ProtNLM"/>
    </source>
</evidence>
<feature type="transmembrane region" description="Helical" evidence="8">
    <location>
        <begin position="428"/>
        <end position="449"/>
    </location>
</feature>
<dbReference type="PANTHER" id="PTHR10332">
    <property type="entry name" value="EQUILIBRATIVE NUCLEOSIDE TRANSPORTER"/>
    <property type="match status" value="1"/>
</dbReference>
<keyword evidence="10" id="KW-1185">Reference proteome</keyword>
<dbReference type="PRINTS" id="PR01130">
    <property type="entry name" value="DERENTRNSPRT"/>
</dbReference>
<dbReference type="EMBL" id="JABEYC010000499">
    <property type="protein sequence ID" value="KAF4976687.1"/>
    <property type="molecule type" value="Genomic_DNA"/>
</dbReference>
<comment type="caution">
    <text evidence="9">The sequence shown here is derived from an EMBL/GenBank/DDBJ whole genome shotgun (WGS) entry which is preliminary data.</text>
</comment>
<evidence type="ECO:0000256" key="7">
    <source>
        <dbReference type="SAM" id="MobiDB-lite"/>
    </source>
</evidence>
<evidence type="ECO:0000256" key="8">
    <source>
        <dbReference type="SAM" id="Phobius"/>
    </source>
</evidence>
<sequence length="592" mass="63989">MDGPHSDPGPSRSRRPRSLSLGSYINHPILVSACITTTDPHLPNVPTRDAVPAITRARVSGDLSACPPSTPTPSSRRSGTHTYGGIIHGIADVGFEAICLASLPRRQDILRCSTVHKLNICDERKIPETIASINKDVMDRIRRTFGRRPSSASEYEPLNGAEEATVLEGSAVLQGQHDPPFSWMEYNIFALLGVAMLWAWNMFLAAAPYFSSRFVGDAWIQANFQSAILTVSTVTNFGAMLILTNIQYSASYPFRINLALVMNVIIFSLLTASTVLGLGASPALYFVFILFTVAGASWAAALVQNGAFAFAASFGRPEYMQAIMAGQGVAGVLPPIAQVFTVLAFPPGESKQDAPSADEGQTSAFIYFFTAVVVSVVALLASVPLVRRHNHIIENRMVETMADSMHSIEEAERAARKHTSLWHLLKKLHWLAAGVALTFAATMFMPVFTAKIHSIKEGSGLLFQPAAFIPLGFFFWNLGDLSGRVATMMPFSLQHRPAALFGLAVLRLSILPLYLLCNIGGRGAVVSSDFFYLFVVQLLYGGTNGWLGSSFMMASGEWVDESEREAAGGFMGLCLVGGLSVGSFLSFTISDI</sequence>
<reference evidence="9" key="1">
    <citation type="journal article" date="2020" name="BMC Genomics">
        <title>Correction to: Identification and distribution of gene clusters required for synthesis of sphingolipid metabolism inhibitors in diverse species of the filamentous fungus Fusarium.</title>
        <authorList>
            <person name="Kim H.S."/>
            <person name="Lohmar J.M."/>
            <person name="Busman M."/>
            <person name="Brown D.W."/>
            <person name="Naumann T.A."/>
            <person name="Divon H.H."/>
            <person name="Lysoe E."/>
            <person name="Uhlig S."/>
            <person name="Proctor R.H."/>
        </authorList>
    </citation>
    <scope>NUCLEOTIDE SEQUENCE</scope>
    <source>
        <strain evidence="9">NRRL 22465</strain>
    </source>
</reference>
<feature type="transmembrane region" description="Helical" evidence="8">
    <location>
        <begin position="530"/>
        <end position="554"/>
    </location>
</feature>
<feature type="transmembrane region" description="Helical" evidence="8">
    <location>
        <begin position="284"/>
        <end position="310"/>
    </location>
</feature>
<keyword evidence="4 8" id="KW-0812">Transmembrane</keyword>
<protein>
    <recommendedName>
        <fullName evidence="11">Nucleoside transporter</fullName>
    </recommendedName>
</protein>
<feature type="transmembrane region" description="Helical" evidence="8">
    <location>
        <begin position="188"/>
        <end position="210"/>
    </location>
</feature>
<evidence type="ECO:0000256" key="1">
    <source>
        <dbReference type="ARBA" id="ARBA00004141"/>
    </source>
</evidence>
<dbReference type="GO" id="GO:0005886">
    <property type="term" value="C:plasma membrane"/>
    <property type="evidence" value="ECO:0007669"/>
    <property type="project" value="TreeGrafter"/>
</dbReference>
<evidence type="ECO:0000256" key="3">
    <source>
        <dbReference type="ARBA" id="ARBA00022448"/>
    </source>
</evidence>
<feature type="transmembrane region" description="Helical" evidence="8">
    <location>
        <begin position="222"/>
        <end position="244"/>
    </location>
</feature>
<evidence type="ECO:0000313" key="10">
    <source>
        <dbReference type="Proteomes" id="UP000635477"/>
    </source>
</evidence>
<evidence type="ECO:0000313" key="9">
    <source>
        <dbReference type="EMBL" id="KAF4976687.1"/>
    </source>
</evidence>
<dbReference type="PANTHER" id="PTHR10332:SF88">
    <property type="entry name" value="EQUILIBRATIVE NUCLEOSIDE TRANSPORTER 1, ISOFORM A"/>
    <property type="match status" value="1"/>
</dbReference>
<dbReference type="Pfam" id="PF01733">
    <property type="entry name" value="Nucleoside_tran"/>
    <property type="match status" value="1"/>
</dbReference>
<proteinExistence type="inferred from homology"/>
<keyword evidence="6 8" id="KW-0472">Membrane</keyword>